<name>A0A250VQR8_STROL</name>
<dbReference type="Pfam" id="PF00106">
    <property type="entry name" value="adh_short"/>
    <property type="match status" value="1"/>
</dbReference>
<dbReference type="InterPro" id="IPR002347">
    <property type="entry name" value="SDR_fam"/>
</dbReference>
<dbReference type="Proteomes" id="UP000217446">
    <property type="component" value="Unassembled WGS sequence"/>
</dbReference>
<dbReference type="GO" id="GO:0016491">
    <property type="term" value="F:oxidoreductase activity"/>
    <property type="evidence" value="ECO:0007669"/>
    <property type="project" value="UniProtKB-KW"/>
</dbReference>
<dbReference type="PANTHER" id="PTHR43669">
    <property type="entry name" value="5-KETO-D-GLUCONATE 5-REDUCTASE"/>
    <property type="match status" value="1"/>
</dbReference>
<accession>A0A250VQR8</accession>
<comment type="caution">
    <text evidence="3">The sequence shown here is derived from an EMBL/GenBank/DDBJ whole genome shotgun (WGS) entry which is preliminary data.</text>
</comment>
<dbReference type="RefSeq" id="WP_096240366.1">
    <property type="nucleotide sequence ID" value="NZ_BDQI01000026.1"/>
</dbReference>
<dbReference type="InterPro" id="IPR036291">
    <property type="entry name" value="NAD(P)-bd_dom_sf"/>
</dbReference>
<gene>
    <name evidence="3" type="ORF">SO3561_07996</name>
</gene>
<evidence type="ECO:0000313" key="3">
    <source>
        <dbReference type="EMBL" id="GAX56429.1"/>
    </source>
</evidence>
<dbReference type="AlphaFoldDB" id="A0A250VQR8"/>
<keyword evidence="2" id="KW-0560">Oxidoreductase</keyword>
<protein>
    <submittedName>
        <fullName evidence="3">Oxidoreductase</fullName>
    </submittedName>
</protein>
<dbReference type="Gene3D" id="3.40.50.720">
    <property type="entry name" value="NAD(P)-binding Rossmann-like Domain"/>
    <property type="match status" value="1"/>
</dbReference>
<evidence type="ECO:0000313" key="4">
    <source>
        <dbReference type="Proteomes" id="UP000217446"/>
    </source>
</evidence>
<dbReference type="EMBL" id="BDQI01000026">
    <property type="protein sequence ID" value="GAX56429.1"/>
    <property type="molecule type" value="Genomic_DNA"/>
</dbReference>
<organism evidence="3 4">
    <name type="scientific">Streptomyces olivochromogenes</name>
    <dbReference type="NCBI Taxonomy" id="1963"/>
    <lineage>
        <taxon>Bacteria</taxon>
        <taxon>Bacillati</taxon>
        <taxon>Actinomycetota</taxon>
        <taxon>Actinomycetes</taxon>
        <taxon>Kitasatosporales</taxon>
        <taxon>Streptomycetaceae</taxon>
        <taxon>Streptomyces</taxon>
    </lineage>
</organism>
<keyword evidence="4" id="KW-1185">Reference proteome</keyword>
<dbReference type="PANTHER" id="PTHR43669:SF3">
    <property type="entry name" value="ALCOHOL DEHYDROGENASE, PUTATIVE (AFU_ORTHOLOGUE AFUA_3G03445)-RELATED"/>
    <property type="match status" value="1"/>
</dbReference>
<evidence type="ECO:0000256" key="2">
    <source>
        <dbReference type="ARBA" id="ARBA00023002"/>
    </source>
</evidence>
<comment type="similarity">
    <text evidence="1">Belongs to the short-chain dehydrogenases/reductases (SDR) family.</text>
</comment>
<proteinExistence type="inferred from homology"/>
<dbReference type="SUPFAM" id="SSF51735">
    <property type="entry name" value="NAD(P)-binding Rossmann-fold domains"/>
    <property type="match status" value="1"/>
</dbReference>
<evidence type="ECO:0000256" key="1">
    <source>
        <dbReference type="ARBA" id="ARBA00006484"/>
    </source>
</evidence>
<sequence>MNIDLSGRITMVTGSTAGIGEAAAAALAASGAEVVVNGRNPESVAATAERLGGRGVTADVGTPEGADAVIEQVPDVDIPVVLPPPRVGGGEPLLRDLGDAVFTSSLRRRG</sequence>
<reference evidence="4" key="1">
    <citation type="submission" date="2017-05" db="EMBL/GenBank/DDBJ databases">
        <title>Streptomyces olivochromogenes NBRC 3561 whole genome shotgun sequence.</title>
        <authorList>
            <person name="Dohra H."/>
            <person name="Kodani S."/>
        </authorList>
    </citation>
    <scope>NUCLEOTIDE SEQUENCE [LARGE SCALE GENOMIC DNA]</scope>
    <source>
        <strain evidence="4">NBRC 3561</strain>
    </source>
</reference>